<dbReference type="AlphaFoldDB" id="A4C9X5"/>
<organism evidence="2 3">
    <name type="scientific">Pseudoalteromonas tunicata D2</name>
    <dbReference type="NCBI Taxonomy" id="87626"/>
    <lineage>
        <taxon>Bacteria</taxon>
        <taxon>Pseudomonadati</taxon>
        <taxon>Pseudomonadota</taxon>
        <taxon>Gammaproteobacteria</taxon>
        <taxon>Alteromonadales</taxon>
        <taxon>Pseudoalteromonadaceae</taxon>
        <taxon>Pseudoalteromonas</taxon>
    </lineage>
</organism>
<proteinExistence type="predicted"/>
<evidence type="ECO:0000313" key="2">
    <source>
        <dbReference type="EMBL" id="EAR28183.1"/>
    </source>
</evidence>
<protein>
    <submittedName>
        <fullName evidence="2">Uncharacterized protein</fullName>
    </submittedName>
</protein>
<accession>A4C9X5</accession>
<feature type="transmembrane region" description="Helical" evidence="1">
    <location>
        <begin position="123"/>
        <end position="145"/>
    </location>
</feature>
<reference evidence="2 3" key="1">
    <citation type="submission" date="2006-02" db="EMBL/GenBank/DDBJ databases">
        <authorList>
            <person name="Moran M.A."/>
            <person name="Kjelleberg S."/>
            <person name="Egan S."/>
            <person name="Saunders N."/>
            <person name="Thomas T."/>
            <person name="Ferriera S."/>
            <person name="Johnson J."/>
            <person name="Kravitz S."/>
            <person name="Halpern A."/>
            <person name="Remington K."/>
            <person name="Beeson K."/>
            <person name="Tran B."/>
            <person name="Rogers Y.-H."/>
            <person name="Friedman R."/>
            <person name="Venter J.C."/>
        </authorList>
    </citation>
    <scope>NUCLEOTIDE SEQUENCE [LARGE SCALE GENOMIC DNA]</scope>
    <source>
        <strain evidence="2 3">D2</strain>
    </source>
</reference>
<evidence type="ECO:0000313" key="3">
    <source>
        <dbReference type="Proteomes" id="UP000006201"/>
    </source>
</evidence>
<keyword evidence="1" id="KW-1133">Transmembrane helix</keyword>
<dbReference type="Proteomes" id="UP000006201">
    <property type="component" value="Unassembled WGS sequence"/>
</dbReference>
<sequence length="237" mass="26050">MDDISMDSDNFHNIDSYFVLMAKIITALTAVFFVIGLCYSIGIDNGFGINSTQSSYEITTLVGFFSSFRIIPELLKSMLFALISMWYIIFFGILAGVLAGMLSNNESIKKHVNLSSKKTANKVADFFNTMAYIFLVFAALTSLSLASINVGKKSAAEIITQLGEFGCKATISGEPGWSICSEIIIDGKVILRGYQIYKRVDEVAYITANEQNLVIQKIPQSAAIKRVLASENLKTLN</sequence>
<dbReference type="STRING" id="87626.PTD2_20247"/>
<keyword evidence="1" id="KW-0472">Membrane</keyword>
<name>A4C9X5_9GAMM</name>
<keyword evidence="1" id="KW-0812">Transmembrane</keyword>
<comment type="caution">
    <text evidence="2">The sequence shown here is derived from an EMBL/GenBank/DDBJ whole genome shotgun (WGS) entry which is preliminary data.</text>
</comment>
<feature type="transmembrane region" description="Helical" evidence="1">
    <location>
        <begin position="78"/>
        <end position="102"/>
    </location>
</feature>
<keyword evidence="3" id="KW-1185">Reference proteome</keyword>
<evidence type="ECO:0000256" key="1">
    <source>
        <dbReference type="SAM" id="Phobius"/>
    </source>
</evidence>
<feature type="transmembrane region" description="Helical" evidence="1">
    <location>
        <begin position="20"/>
        <end position="42"/>
    </location>
</feature>
<gene>
    <name evidence="2" type="ORF">PTD2_20247</name>
</gene>
<dbReference type="HOGENOM" id="CLU_1169886_0_0_6"/>
<dbReference type="EMBL" id="AAOH01000004">
    <property type="protein sequence ID" value="EAR28183.1"/>
    <property type="molecule type" value="Genomic_DNA"/>
</dbReference>